<gene>
    <name evidence="18" type="ORF">CKAN_02310800</name>
</gene>
<dbReference type="GO" id="GO:0045490">
    <property type="term" value="P:pectin catabolic process"/>
    <property type="evidence" value="ECO:0007669"/>
    <property type="project" value="UniProtKB-UniRule"/>
</dbReference>
<dbReference type="InterPro" id="IPR000070">
    <property type="entry name" value="Pectinesterase_cat"/>
</dbReference>
<dbReference type="PANTHER" id="PTHR31321">
    <property type="entry name" value="ACYL-COA THIOESTER HYDROLASE YBHC-RELATED"/>
    <property type="match status" value="1"/>
</dbReference>
<keyword evidence="6" id="KW-0964">Secreted</keyword>
<evidence type="ECO:0000256" key="15">
    <source>
        <dbReference type="RuleBase" id="RU000589"/>
    </source>
</evidence>
<evidence type="ECO:0000256" key="7">
    <source>
        <dbReference type="ARBA" id="ARBA00022729"/>
    </source>
</evidence>
<evidence type="ECO:0000256" key="4">
    <source>
        <dbReference type="ARBA" id="ARBA00013229"/>
    </source>
</evidence>
<dbReference type="Gene3D" id="2.160.20.10">
    <property type="entry name" value="Single-stranded right-handed beta-helix, Pectin lyase-like"/>
    <property type="match status" value="1"/>
</dbReference>
<dbReference type="Proteomes" id="UP000283530">
    <property type="component" value="Unassembled WGS sequence"/>
</dbReference>
<evidence type="ECO:0000256" key="14">
    <source>
        <dbReference type="PROSITE-ProRule" id="PRU10040"/>
    </source>
</evidence>
<dbReference type="InterPro" id="IPR033131">
    <property type="entry name" value="Pectinesterase_Asp_AS"/>
</dbReference>
<feature type="domain" description="Pectinesterase catalytic" evidence="17">
    <location>
        <begin position="115"/>
        <end position="406"/>
    </location>
</feature>
<organism evidence="18 19">
    <name type="scientific">Cinnamomum micranthum f. kanehirae</name>
    <dbReference type="NCBI Taxonomy" id="337451"/>
    <lineage>
        <taxon>Eukaryota</taxon>
        <taxon>Viridiplantae</taxon>
        <taxon>Streptophyta</taxon>
        <taxon>Embryophyta</taxon>
        <taxon>Tracheophyta</taxon>
        <taxon>Spermatophyta</taxon>
        <taxon>Magnoliopsida</taxon>
        <taxon>Magnoliidae</taxon>
        <taxon>Laurales</taxon>
        <taxon>Lauraceae</taxon>
        <taxon>Cinnamomum</taxon>
    </lineage>
</organism>
<comment type="function">
    <text evidence="13">Acts in the modification of cell walls via demethylesterification of cell wall pectin.</text>
</comment>
<dbReference type="GO" id="GO:0042545">
    <property type="term" value="P:cell wall modification"/>
    <property type="evidence" value="ECO:0007669"/>
    <property type="project" value="UniProtKB-UniRule"/>
</dbReference>
<evidence type="ECO:0000256" key="13">
    <source>
        <dbReference type="ARBA" id="ARBA00057335"/>
    </source>
</evidence>
<dbReference type="GO" id="GO:0030599">
    <property type="term" value="F:pectinesterase activity"/>
    <property type="evidence" value="ECO:0007669"/>
    <property type="project" value="UniProtKB-UniRule"/>
</dbReference>
<evidence type="ECO:0000256" key="1">
    <source>
        <dbReference type="ARBA" id="ARBA00004191"/>
    </source>
</evidence>
<feature type="active site" evidence="14">
    <location>
        <position position="266"/>
    </location>
</feature>
<keyword evidence="11" id="KW-0961">Cell wall biogenesis/degradation</keyword>
<keyword evidence="16" id="KW-0472">Membrane</keyword>
<keyword evidence="7" id="KW-0732">Signal</keyword>
<comment type="catalytic activity">
    <reaction evidence="12 15">
        <text>[(1-&gt;4)-alpha-D-galacturonosyl methyl ester](n) + n H2O = [(1-&gt;4)-alpha-D-galacturonosyl](n) + n methanol + n H(+)</text>
        <dbReference type="Rhea" id="RHEA:22380"/>
        <dbReference type="Rhea" id="RHEA-COMP:14570"/>
        <dbReference type="Rhea" id="RHEA-COMP:14573"/>
        <dbReference type="ChEBI" id="CHEBI:15377"/>
        <dbReference type="ChEBI" id="CHEBI:15378"/>
        <dbReference type="ChEBI" id="CHEBI:17790"/>
        <dbReference type="ChEBI" id="CHEBI:140522"/>
        <dbReference type="ChEBI" id="CHEBI:140523"/>
        <dbReference type="EC" id="3.1.1.11"/>
    </reaction>
</comment>
<reference evidence="18 19" key="1">
    <citation type="journal article" date="2019" name="Nat. Plants">
        <title>Stout camphor tree genome fills gaps in understanding of flowering plant genome evolution.</title>
        <authorList>
            <person name="Chaw S.M."/>
            <person name="Liu Y.C."/>
            <person name="Wu Y.W."/>
            <person name="Wang H.Y."/>
            <person name="Lin C.I."/>
            <person name="Wu C.S."/>
            <person name="Ke H.M."/>
            <person name="Chang L.Y."/>
            <person name="Hsu C.Y."/>
            <person name="Yang H.T."/>
            <person name="Sudianto E."/>
            <person name="Hsu M.H."/>
            <person name="Wu K.P."/>
            <person name="Wang L.N."/>
            <person name="Leebens-Mack J.H."/>
            <person name="Tsai I.J."/>
        </authorList>
    </citation>
    <scope>NUCLEOTIDE SEQUENCE [LARGE SCALE GENOMIC DNA]</scope>
    <source>
        <strain evidence="19">cv. Chaw 1501</strain>
        <tissue evidence="18">Young leaves</tissue>
    </source>
</reference>
<evidence type="ECO:0000256" key="9">
    <source>
        <dbReference type="ARBA" id="ARBA00023085"/>
    </source>
</evidence>
<keyword evidence="16" id="KW-1133">Transmembrane helix</keyword>
<comment type="subcellular location">
    <subcellularLocation>
        <location evidence="1">Secreted</location>
        <location evidence="1">Cell wall</location>
    </subcellularLocation>
</comment>
<evidence type="ECO:0000259" key="17">
    <source>
        <dbReference type="Pfam" id="PF01095"/>
    </source>
</evidence>
<keyword evidence="19" id="KW-1185">Reference proteome</keyword>
<evidence type="ECO:0000256" key="11">
    <source>
        <dbReference type="ARBA" id="ARBA00023316"/>
    </source>
</evidence>
<keyword evidence="10" id="KW-0325">Glycoprotein</keyword>
<dbReference type="AlphaFoldDB" id="A0A443PSW7"/>
<dbReference type="STRING" id="337451.A0A443PSW7"/>
<dbReference type="InterPro" id="IPR012334">
    <property type="entry name" value="Pectin_lyas_fold"/>
</dbReference>
<evidence type="ECO:0000256" key="5">
    <source>
        <dbReference type="ARBA" id="ARBA00022512"/>
    </source>
</evidence>
<keyword evidence="8 15" id="KW-0378">Hydrolase</keyword>
<evidence type="ECO:0000256" key="8">
    <source>
        <dbReference type="ARBA" id="ARBA00022801"/>
    </source>
</evidence>
<dbReference type="UniPathway" id="UPA00545">
    <property type="reaction ID" value="UER00823"/>
</dbReference>
<evidence type="ECO:0000313" key="18">
    <source>
        <dbReference type="EMBL" id="RWR93832.1"/>
    </source>
</evidence>
<evidence type="ECO:0000256" key="2">
    <source>
        <dbReference type="ARBA" id="ARBA00005184"/>
    </source>
</evidence>
<keyword evidence="9 15" id="KW-0063">Aspartyl esterase</keyword>
<dbReference type="FunFam" id="2.160.20.10:FF:000033">
    <property type="entry name" value="Pectinesterase"/>
    <property type="match status" value="1"/>
</dbReference>
<comment type="similarity">
    <text evidence="3">Belongs to the pectinesterase family.</text>
</comment>
<dbReference type="EMBL" id="QPKB01000010">
    <property type="protein sequence ID" value="RWR93832.1"/>
    <property type="molecule type" value="Genomic_DNA"/>
</dbReference>
<sequence length="433" mass="47742">MDSITPISRVRSCFFWVSALAIALISILLAIHTTATPNASSSIIFSIDNEIVTEVVEENYIEKLISLLKRIVRRATRHHHHPHHHPKKDNSSCDDNKWTSMIAQSYLRQSLVLTVDLMGCGNFTSVQKAVDAVPDSSPGRTFILFGAGVYREKVVVSVNKTNLAFQGQGYLNTSIAWNDTANSTGGTIYSASVSIFALNFIAYNISFLNTAPPASPGDVGNQAVALRIAGDQAAFYGCGFYGAQDTVHDDRGRHYFKECFIQGSIDFIFGNARSLYEDCTLNLIAKQLPPEVEMITGSITAHGRQSMDEKTGFSFVNCSIDGSGLVWLGRAWGPYASVVFARTYMSSNIASDGWNDWSDPSKDLTVFFGEYECMGPGANYTSRAAYAKQLSHTEATPFMDISYIDGSDWIIPPSNSSDPSDHHHRHREFIQSY</sequence>
<dbReference type="OrthoDB" id="2019149at2759"/>
<comment type="caution">
    <text evidence="18">The sequence shown here is derived from an EMBL/GenBank/DDBJ whole genome shotgun (WGS) entry which is preliminary data.</text>
</comment>
<evidence type="ECO:0000256" key="3">
    <source>
        <dbReference type="ARBA" id="ARBA00008891"/>
    </source>
</evidence>
<evidence type="ECO:0000256" key="6">
    <source>
        <dbReference type="ARBA" id="ARBA00022525"/>
    </source>
</evidence>
<evidence type="ECO:0000256" key="12">
    <source>
        <dbReference type="ARBA" id="ARBA00047928"/>
    </source>
</evidence>
<keyword evidence="5" id="KW-0134">Cell wall</keyword>
<dbReference type="PANTHER" id="PTHR31321:SF73">
    <property type="entry name" value="PECTINESTERASE 14-RELATED"/>
    <property type="match status" value="1"/>
</dbReference>
<proteinExistence type="inferred from homology"/>
<evidence type="ECO:0000256" key="10">
    <source>
        <dbReference type="ARBA" id="ARBA00023180"/>
    </source>
</evidence>
<dbReference type="PROSITE" id="PS00503">
    <property type="entry name" value="PECTINESTERASE_2"/>
    <property type="match status" value="1"/>
</dbReference>
<dbReference type="Pfam" id="PF01095">
    <property type="entry name" value="Pectinesterase"/>
    <property type="match status" value="1"/>
</dbReference>
<protein>
    <recommendedName>
        <fullName evidence="4 15">Pectinesterase</fullName>
        <ecNumber evidence="4 15">3.1.1.11</ecNumber>
    </recommendedName>
</protein>
<accession>A0A443PSW7</accession>
<keyword evidence="16" id="KW-0812">Transmembrane</keyword>
<evidence type="ECO:0000256" key="16">
    <source>
        <dbReference type="SAM" id="Phobius"/>
    </source>
</evidence>
<dbReference type="InterPro" id="IPR011050">
    <property type="entry name" value="Pectin_lyase_fold/virulence"/>
</dbReference>
<dbReference type="EC" id="3.1.1.11" evidence="4 15"/>
<comment type="pathway">
    <text evidence="2 15">Glycan metabolism; pectin degradation; 2-dehydro-3-deoxy-D-gluconate from pectin: step 1/5.</text>
</comment>
<evidence type="ECO:0000313" key="19">
    <source>
        <dbReference type="Proteomes" id="UP000283530"/>
    </source>
</evidence>
<dbReference type="SUPFAM" id="SSF51126">
    <property type="entry name" value="Pectin lyase-like"/>
    <property type="match status" value="1"/>
</dbReference>
<feature type="transmembrane region" description="Helical" evidence="16">
    <location>
        <begin position="12"/>
        <end position="31"/>
    </location>
</feature>
<name>A0A443PSW7_9MAGN</name>